<evidence type="ECO:0000313" key="1">
    <source>
        <dbReference type="EMBL" id="KKM75075.1"/>
    </source>
</evidence>
<reference evidence="1" key="1">
    <citation type="journal article" date="2015" name="Nature">
        <title>Complex archaea that bridge the gap between prokaryotes and eukaryotes.</title>
        <authorList>
            <person name="Spang A."/>
            <person name="Saw J.H."/>
            <person name="Jorgensen S.L."/>
            <person name="Zaremba-Niedzwiedzka K."/>
            <person name="Martijn J."/>
            <person name="Lind A.E."/>
            <person name="van Eijk R."/>
            <person name="Schleper C."/>
            <person name="Guy L."/>
            <person name="Ettema T.J."/>
        </authorList>
    </citation>
    <scope>NUCLEOTIDE SEQUENCE</scope>
</reference>
<gene>
    <name evidence="1" type="ORF">LCGC14_1393820</name>
</gene>
<dbReference type="EMBL" id="LAZR01009037">
    <property type="protein sequence ID" value="KKM75075.1"/>
    <property type="molecule type" value="Genomic_DNA"/>
</dbReference>
<accession>A0A0F9MEL7</accession>
<name>A0A0F9MEL7_9ZZZZ</name>
<dbReference type="AlphaFoldDB" id="A0A0F9MEL7"/>
<comment type="caution">
    <text evidence="1">The sequence shown here is derived from an EMBL/GenBank/DDBJ whole genome shotgun (WGS) entry which is preliminary data.</text>
</comment>
<organism evidence="1">
    <name type="scientific">marine sediment metagenome</name>
    <dbReference type="NCBI Taxonomy" id="412755"/>
    <lineage>
        <taxon>unclassified sequences</taxon>
        <taxon>metagenomes</taxon>
        <taxon>ecological metagenomes</taxon>
    </lineage>
</organism>
<sequence>MIGFKICDDKGFHIGLRNGFTVSVQFGRGNYCEHHHDSNWGKPNKGSSFDAETAVFSPKDDLIPVNGDSVQGWQTPDDVVLLLAIVARQKPTATHIRMRKKDR</sequence>
<protein>
    <submittedName>
        <fullName evidence="1">Uncharacterized protein</fullName>
    </submittedName>
</protein>
<proteinExistence type="predicted"/>